<name>A0ABP2J2Y2_9STRE</name>
<sequence length="115" mass="13493">MPYLYFLMIFALSLKARYSTRGLHLEDDDQSEIPQITYNKRQIKLRSWLVGTSSPTLYLFILFSKKVLLENHSITDFFLQFLELKMIAFFLLVGLGVGSIFGTMTHYFLSEHEEQ</sequence>
<keyword evidence="1" id="KW-0472">Membrane</keyword>
<reference evidence="2" key="1">
    <citation type="submission" date="2010-09" db="EMBL/GenBank/DDBJ databases">
        <authorList>
            <person name="Daugherty S.C."/>
            <person name="Kilian M."/>
            <person name="Tettelin H."/>
        </authorList>
    </citation>
    <scope>NUCLEOTIDE SEQUENCE [LARGE SCALE GENOMIC DNA]</scope>
    <source>
        <strain evidence="2">SK1302</strain>
    </source>
</reference>
<comment type="caution">
    <text evidence="2">The sequence shown here is derived from an EMBL/GenBank/DDBJ whole genome shotgun (WGS) entry which is preliminary data.</text>
</comment>
<feature type="transmembrane region" description="Helical" evidence="1">
    <location>
        <begin position="84"/>
        <end position="109"/>
    </location>
</feature>
<dbReference type="EMBL" id="AEDY01000079">
    <property type="protein sequence ID" value="EFO53969.1"/>
    <property type="molecule type" value="Genomic_DNA"/>
</dbReference>
<evidence type="ECO:0000256" key="1">
    <source>
        <dbReference type="SAM" id="Phobius"/>
    </source>
</evidence>
<keyword evidence="1" id="KW-1133">Transmembrane helix</keyword>
<keyword evidence="1" id="KW-0812">Transmembrane</keyword>
<evidence type="ECO:0000313" key="2">
    <source>
        <dbReference type="EMBL" id="EFO53969.1"/>
    </source>
</evidence>
<gene>
    <name evidence="2" type="ORF">SIN_1290</name>
</gene>
<protein>
    <submittedName>
        <fullName evidence="2">Uncharacterized protein</fullName>
    </submittedName>
</protein>
<proteinExistence type="predicted"/>
<organism evidence="2">
    <name type="scientific">Streptococcus infantis SK1302</name>
    <dbReference type="NCBI Taxonomy" id="871237"/>
    <lineage>
        <taxon>Bacteria</taxon>
        <taxon>Bacillati</taxon>
        <taxon>Bacillota</taxon>
        <taxon>Bacilli</taxon>
        <taxon>Lactobacillales</taxon>
        <taxon>Streptococcaceae</taxon>
        <taxon>Streptococcus</taxon>
    </lineage>
</organism>
<accession>A0ABP2J2Y2</accession>